<name>A0A5J4VNB2_9EUKA</name>
<evidence type="ECO:0000256" key="7">
    <source>
        <dbReference type="ARBA" id="ARBA00047899"/>
    </source>
</evidence>
<comment type="catalytic activity">
    <reaction evidence="8">
        <text>L-seryl-[protein] + ATP = O-phospho-L-seryl-[protein] + ADP + H(+)</text>
        <dbReference type="Rhea" id="RHEA:17989"/>
        <dbReference type="Rhea" id="RHEA-COMP:9863"/>
        <dbReference type="Rhea" id="RHEA-COMP:11604"/>
        <dbReference type="ChEBI" id="CHEBI:15378"/>
        <dbReference type="ChEBI" id="CHEBI:29999"/>
        <dbReference type="ChEBI" id="CHEBI:30616"/>
        <dbReference type="ChEBI" id="CHEBI:83421"/>
        <dbReference type="ChEBI" id="CHEBI:456216"/>
        <dbReference type="EC" id="2.7.11.1"/>
    </reaction>
</comment>
<evidence type="ECO:0000256" key="1">
    <source>
        <dbReference type="ARBA" id="ARBA00012513"/>
    </source>
</evidence>
<keyword evidence="5 10" id="KW-0418">Kinase</keyword>
<keyword evidence="4" id="KW-0547">Nucleotide-binding</keyword>
<evidence type="ECO:0000256" key="8">
    <source>
        <dbReference type="ARBA" id="ARBA00048679"/>
    </source>
</evidence>
<dbReference type="InterPro" id="IPR051131">
    <property type="entry name" value="NEK_Ser/Thr_kinase_NIMA"/>
</dbReference>
<protein>
    <recommendedName>
        <fullName evidence="1">non-specific serine/threonine protein kinase</fullName>
        <ecNumber evidence="1">2.7.11.1</ecNumber>
    </recommendedName>
</protein>
<dbReference type="EC" id="2.7.11.1" evidence="1"/>
<keyword evidence="3" id="KW-0808">Transferase</keyword>
<gene>
    <name evidence="10" type="ORF">EZS28_020454</name>
</gene>
<dbReference type="Gene3D" id="1.10.510.10">
    <property type="entry name" value="Transferase(Phosphotransferase) domain 1"/>
    <property type="match status" value="2"/>
</dbReference>
<evidence type="ECO:0000256" key="6">
    <source>
        <dbReference type="ARBA" id="ARBA00022840"/>
    </source>
</evidence>
<evidence type="ECO:0000256" key="2">
    <source>
        <dbReference type="ARBA" id="ARBA00022527"/>
    </source>
</evidence>
<feature type="domain" description="Protein kinase" evidence="9">
    <location>
        <begin position="5"/>
        <end position="213"/>
    </location>
</feature>
<proteinExistence type="predicted"/>
<dbReference type="Proteomes" id="UP000324800">
    <property type="component" value="Unassembled WGS sequence"/>
</dbReference>
<organism evidence="10 11">
    <name type="scientific">Streblomastix strix</name>
    <dbReference type="NCBI Taxonomy" id="222440"/>
    <lineage>
        <taxon>Eukaryota</taxon>
        <taxon>Metamonada</taxon>
        <taxon>Preaxostyla</taxon>
        <taxon>Oxymonadida</taxon>
        <taxon>Streblomastigidae</taxon>
        <taxon>Streblomastix</taxon>
    </lineage>
</organism>
<dbReference type="AlphaFoldDB" id="A0A5J4VNB2"/>
<comment type="catalytic activity">
    <reaction evidence="7">
        <text>L-threonyl-[protein] + ATP = O-phospho-L-threonyl-[protein] + ADP + H(+)</text>
        <dbReference type="Rhea" id="RHEA:46608"/>
        <dbReference type="Rhea" id="RHEA-COMP:11060"/>
        <dbReference type="Rhea" id="RHEA-COMP:11605"/>
        <dbReference type="ChEBI" id="CHEBI:15378"/>
        <dbReference type="ChEBI" id="CHEBI:30013"/>
        <dbReference type="ChEBI" id="CHEBI:30616"/>
        <dbReference type="ChEBI" id="CHEBI:61977"/>
        <dbReference type="ChEBI" id="CHEBI:456216"/>
        <dbReference type="EC" id="2.7.11.1"/>
    </reaction>
</comment>
<keyword evidence="2" id="KW-0723">Serine/threonine-protein kinase</keyword>
<dbReference type="PANTHER" id="PTHR44899:SF3">
    <property type="entry name" value="SERINE_THREONINE-PROTEIN KINASE NEK1"/>
    <property type="match status" value="1"/>
</dbReference>
<reference evidence="10 11" key="1">
    <citation type="submission" date="2019-03" db="EMBL/GenBank/DDBJ databases">
        <title>Single cell metagenomics reveals metabolic interactions within the superorganism composed of flagellate Streblomastix strix and complex community of Bacteroidetes bacteria on its surface.</title>
        <authorList>
            <person name="Treitli S.C."/>
            <person name="Kolisko M."/>
            <person name="Husnik F."/>
            <person name="Keeling P."/>
            <person name="Hampl V."/>
        </authorList>
    </citation>
    <scope>NUCLEOTIDE SEQUENCE [LARGE SCALE GENOMIC DNA]</scope>
    <source>
        <strain evidence="10">ST1C</strain>
    </source>
</reference>
<dbReference type="SUPFAM" id="SSF56112">
    <property type="entry name" value="Protein kinase-like (PK-like)"/>
    <property type="match status" value="1"/>
</dbReference>
<keyword evidence="6" id="KW-0067">ATP-binding</keyword>
<dbReference type="Pfam" id="PF00069">
    <property type="entry name" value="Pkinase"/>
    <property type="match status" value="2"/>
</dbReference>
<dbReference type="PANTHER" id="PTHR44899">
    <property type="entry name" value="CAMK FAMILY PROTEIN KINASE"/>
    <property type="match status" value="1"/>
</dbReference>
<dbReference type="PROSITE" id="PS50011">
    <property type="entry name" value="PROTEIN_KINASE_DOM"/>
    <property type="match status" value="1"/>
</dbReference>
<evidence type="ECO:0000256" key="3">
    <source>
        <dbReference type="ARBA" id="ARBA00022679"/>
    </source>
</evidence>
<evidence type="ECO:0000256" key="4">
    <source>
        <dbReference type="ARBA" id="ARBA00022741"/>
    </source>
</evidence>
<sequence length="213" mass="24211">MLSDYRVVQKIGSGGFGTVYRAIENCSKKQVCLKIVRLAQKVDFGEVLREAQLLQQFDIPFIVKCYKCFVSEEKLIMVMDLCEFGDVQAMVDFAKSNGKNIFLTKEHSAKLGDFGVSRVLSNSNSMANTQAGTPYYYSPEICAGQSYNHKSDVWSVGIVLYELCSLKKPFQGKDDKELLDQIMNKQDIEEIPRTLEIDLMDVIKESQQTPRYK</sequence>
<accession>A0A5J4VNB2</accession>
<dbReference type="GO" id="GO:0004674">
    <property type="term" value="F:protein serine/threonine kinase activity"/>
    <property type="evidence" value="ECO:0007669"/>
    <property type="project" value="UniProtKB-KW"/>
</dbReference>
<evidence type="ECO:0000313" key="11">
    <source>
        <dbReference type="Proteomes" id="UP000324800"/>
    </source>
</evidence>
<dbReference type="InterPro" id="IPR011009">
    <property type="entry name" value="Kinase-like_dom_sf"/>
</dbReference>
<evidence type="ECO:0000256" key="5">
    <source>
        <dbReference type="ARBA" id="ARBA00022777"/>
    </source>
</evidence>
<evidence type="ECO:0000313" key="10">
    <source>
        <dbReference type="EMBL" id="KAA6384020.1"/>
    </source>
</evidence>
<dbReference type="InterPro" id="IPR000719">
    <property type="entry name" value="Prot_kinase_dom"/>
</dbReference>
<dbReference type="GO" id="GO:0005524">
    <property type="term" value="F:ATP binding"/>
    <property type="evidence" value="ECO:0007669"/>
    <property type="project" value="UniProtKB-KW"/>
</dbReference>
<dbReference type="EMBL" id="SNRW01005963">
    <property type="protein sequence ID" value="KAA6384020.1"/>
    <property type="molecule type" value="Genomic_DNA"/>
</dbReference>
<comment type="caution">
    <text evidence="10">The sequence shown here is derived from an EMBL/GenBank/DDBJ whole genome shotgun (WGS) entry which is preliminary data.</text>
</comment>
<evidence type="ECO:0000259" key="9">
    <source>
        <dbReference type="PROSITE" id="PS50011"/>
    </source>
</evidence>
<dbReference type="OrthoDB" id="4062651at2759"/>